<evidence type="ECO:0000313" key="3">
    <source>
        <dbReference type="EMBL" id="GAA1675130.1"/>
    </source>
</evidence>
<evidence type="ECO:0000313" key="4">
    <source>
        <dbReference type="Proteomes" id="UP001500618"/>
    </source>
</evidence>
<dbReference type="Proteomes" id="UP001500618">
    <property type="component" value="Unassembled WGS sequence"/>
</dbReference>
<dbReference type="Gene3D" id="3.30.2400.10">
    <property type="entry name" value="Major capsid protein gp5"/>
    <property type="match status" value="1"/>
</dbReference>
<dbReference type="EMBL" id="BAAANY010000009">
    <property type="protein sequence ID" value="GAA1675130.1"/>
    <property type="molecule type" value="Genomic_DNA"/>
</dbReference>
<name>A0ABN2GQF0_9ACTN</name>
<dbReference type="Pfam" id="PF05065">
    <property type="entry name" value="Phage_capsid"/>
    <property type="match status" value="1"/>
</dbReference>
<protein>
    <recommendedName>
        <fullName evidence="2">Phage capsid-like C-terminal domain-containing protein</fullName>
    </recommendedName>
</protein>
<gene>
    <name evidence="3" type="ORF">GCM10009765_25560</name>
</gene>
<reference evidence="4" key="1">
    <citation type="journal article" date="2019" name="Int. J. Syst. Evol. Microbiol.">
        <title>The Global Catalogue of Microorganisms (GCM) 10K type strain sequencing project: providing services to taxonomists for standard genome sequencing and annotation.</title>
        <authorList>
            <consortium name="The Broad Institute Genomics Platform"/>
            <consortium name="The Broad Institute Genome Sequencing Center for Infectious Disease"/>
            <person name="Wu L."/>
            <person name="Ma J."/>
        </authorList>
    </citation>
    <scope>NUCLEOTIDE SEQUENCE [LARGE SCALE GENOMIC DNA]</scope>
    <source>
        <strain evidence="4">JCM 14718</strain>
    </source>
</reference>
<dbReference type="InterPro" id="IPR024455">
    <property type="entry name" value="Phage_capsid"/>
</dbReference>
<comment type="caution">
    <text evidence="3">The sequence shown here is derived from an EMBL/GenBank/DDBJ whole genome shotgun (WGS) entry which is preliminary data.</text>
</comment>
<dbReference type="InterPro" id="IPR054612">
    <property type="entry name" value="Phage_capsid-like_C"/>
</dbReference>
<proteinExistence type="predicted"/>
<dbReference type="Gene3D" id="3.30.2320.10">
    <property type="entry name" value="hypothetical protein PF0899 domain"/>
    <property type="match status" value="1"/>
</dbReference>
<comment type="subcellular location">
    <subcellularLocation>
        <location evidence="1">Virion</location>
    </subcellularLocation>
</comment>
<evidence type="ECO:0000259" key="2">
    <source>
        <dbReference type="Pfam" id="PF05065"/>
    </source>
</evidence>
<accession>A0ABN2GQF0</accession>
<sequence length="285" mass="30089">MLLDDPELRRRGPGEEFALARARMGDKASVTLRAAISDLFPPAQRRPRYTVRHLLRKAVIGTDSDEITVFRERAAPDDESAAPEWGFQVGITATGLQTITAAVPVPDEILADPAALAAFVDFRLLVRLGTAENDVLLNGKGGDGILGLLHHAGVRKVNDPAGTVADTLIATAALCERHGGSADGMVLHPDDWWPLLGDGFLDRLTSAGVKVSRTRMVPPGTAVVGDFTAAATLLDRRQSTIRMAREGELGIGGAGIVAEIQEGLAVHLPGHFVVAQLPTVGAIKG</sequence>
<dbReference type="NCBIfam" id="TIGR01554">
    <property type="entry name" value="major_cap_HK97"/>
    <property type="match status" value="1"/>
</dbReference>
<feature type="domain" description="Phage capsid-like C-terminal" evidence="2">
    <location>
        <begin position="61"/>
        <end position="192"/>
    </location>
</feature>
<keyword evidence="4" id="KW-1185">Reference proteome</keyword>
<organism evidence="3 4">
    <name type="scientific">Fodinicola feengrottensis</name>
    <dbReference type="NCBI Taxonomy" id="435914"/>
    <lineage>
        <taxon>Bacteria</taxon>
        <taxon>Bacillati</taxon>
        <taxon>Actinomycetota</taxon>
        <taxon>Actinomycetes</taxon>
        <taxon>Mycobacteriales</taxon>
        <taxon>Fodinicola</taxon>
    </lineage>
</organism>
<dbReference type="SUPFAM" id="SSF56563">
    <property type="entry name" value="Major capsid protein gp5"/>
    <property type="match status" value="1"/>
</dbReference>
<evidence type="ECO:0000256" key="1">
    <source>
        <dbReference type="ARBA" id="ARBA00004328"/>
    </source>
</evidence>
<dbReference type="NCBIfam" id="NF041188">
    <property type="entry name" value="encap_f3"/>
    <property type="match status" value="1"/>
</dbReference>